<reference evidence="1 2" key="1">
    <citation type="submission" date="2023-12" db="EMBL/GenBank/DDBJ databases">
        <title>Pseudomonas sp. T5W1.</title>
        <authorList>
            <person name="Maltman C."/>
        </authorList>
    </citation>
    <scope>NUCLEOTIDE SEQUENCE [LARGE SCALE GENOMIC DNA]</scope>
    <source>
        <strain evidence="1 2">T5W1</strain>
    </source>
</reference>
<evidence type="ECO:0000313" key="1">
    <source>
        <dbReference type="EMBL" id="MEA1604576.1"/>
    </source>
</evidence>
<evidence type="ECO:0008006" key="3">
    <source>
        <dbReference type="Google" id="ProtNLM"/>
    </source>
</evidence>
<organism evidence="1 2">
    <name type="scientific">Pseudomonas spirodelae</name>
    <dbReference type="NCBI Taxonomy" id="3101751"/>
    <lineage>
        <taxon>Bacteria</taxon>
        <taxon>Pseudomonadati</taxon>
        <taxon>Pseudomonadota</taxon>
        <taxon>Gammaproteobacteria</taxon>
        <taxon>Pseudomonadales</taxon>
        <taxon>Pseudomonadaceae</taxon>
        <taxon>Pseudomonas</taxon>
    </lineage>
</organism>
<proteinExistence type="predicted"/>
<name>A0ABU5P4M3_9PSED</name>
<gene>
    <name evidence="1" type="ORF">SOP97_01930</name>
</gene>
<protein>
    <recommendedName>
        <fullName evidence="3">Type II toxin-antitoxin system HicA family toxin</fullName>
    </recommendedName>
</protein>
<keyword evidence="2" id="KW-1185">Reference proteome</keyword>
<comment type="caution">
    <text evidence="1">The sequence shown here is derived from an EMBL/GenBank/DDBJ whole genome shotgun (WGS) entry which is preliminary data.</text>
</comment>
<evidence type="ECO:0000313" key="2">
    <source>
        <dbReference type="Proteomes" id="UP001292571"/>
    </source>
</evidence>
<dbReference type="RefSeq" id="WP_322948034.1">
    <property type="nucleotide sequence ID" value="NZ_JAYEET010000002.1"/>
</dbReference>
<accession>A0ABU5P4M3</accession>
<sequence length="95" mass="10568">MHARLAQTIAQLKAAKSSIRCEELAASLRGLGFDVRPGKAGHKLVTHPGLAGFSSMSYNCGHGRNPEIKPAYVVNVLRVFREYEQELDEFLKEQK</sequence>
<dbReference type="EMBL" id="JAYEET010000002">
    <property type="protein sequence ID" value="MEA1604576.1"/>
    <property type="molecule type" value="Genomic_DNA"/>
</dbReference>
<dbReference type="Proteomes" id="UP001292571">
    <property type="component" value="Unassembled WGS sequence"/>
</dbReference>